<evidence type="ECO:0000313" key="8">
    <source>
        <dbReference type="Proteomes" id="UP000035065"/>
    </source>
</evidence>
<dbReference type="OrthoDB" id="25996at2"/>
<evidence type="ECO:0000256" key="3">
    <source>
        <dbReference type="ARBA" id="ARBA00023235"/>
    </source>
</evidence>
<dbReference type="SUPFAM" id="SSF54534">
    <property type="entry name" value="FKBP-like"/>
    <property type="match status" value="1"/>
</dbReference>
<dbReference type="InterPro" id="IPR001179">
    <property type="entry name" value="PPIase_FKBP_dom"/>
</dbReference>
<dbReference type="InterPro" id="IPR046357">
    <property type="entry name" value="PPIase_dom_sf"/>
</dbReference>
<evidence type="ECO:0000256" key="1">
    <source>
        <dbReference type="ARBA" id="ARBA00000971"/>
    </source>
</evidence>
<proteinExistence type="inferred from homology"/>
<name>F1YHE7_9ACTN</name>
<dbReference type="PROSITE" id="PS50059">
    <property type="entry name" value="FKBP_PPIASE"/>
    <property type="match status" value="1"/>
</dbReference>
<evidence type="ECO:0000256" key="5">
    <source>
        <dbReference type="RuleBase" id="RU003915"/>
    </source>
</evidence>
<dbReference type="EC" id="5.2.1.8" evidence="5"/>
<accession>F1YHE7</accession>
<dbReference type="Pfam" id="PF00254">
    <property type="entry name" value="FKBP_C"/>
    <property type="match status" value="1"/>
</dbReference>
<dbReference type="AlphaFoldDB" id="F1YHE7"/>
<sequence>MGTTGTLEVAAATDSAGPLIKVTPPFSVDETQVKTLVTGTGDEITDDSIVNVCYEGVDGRDGQTFDSTYQKGSPARLHADGVVPGFRRALVGQQVGASVAVAMTSADGYPDGSPDGTIKPGDTIVFVLKIMAAEPASDTAG</sequence>
<evidence type="ECO:0000256" key="4">
    <source>
        <dbReference type="PROSITE-ProRule" id="PRU00277"/>
    </source>
</evidence>
<evidence type="ECO:0000313" key="7">
    <source>
        <dbReference type="EMBL" id="EGD55785.1"/>
    </source>
</evidence>
<feature type="domain" description="PPIase FKBP-type" evidence="6">
    <location>
        <begin position="47"/>
        <end position="134"/>
    </location>
</feature>
<keyword evidence="2 4" id="KW-0697">Rotamase</keyword>
<keyword evidence="8" id="KW-1185">Reference proteome</keyword>
<comment type="catalytic activity">
    <reaction evidence="1 4 5">
        <text>[protein]-peptidylproline (omega=180) = [protein]-peptidylproline (omega=0)</text>
        <dbReference type="Rhea" id="RHEA:16237"/>
        <dbReference type="Rhea" id="RHEA-COMP:10747"/>
        <dbReference type="Rhea" id="RHEA-COMP:10748"/>
        <dbReference type="ChEBI" id="CHEBI:83833"/>
        <dbReference type="ChEBI" id="CHEBI:83834"/>
        <dbReference type="EC" id="5.2.1.8"/>
    </reaction>
</comment>
<dbReference type="Gene3D" id="3.10.50.40">
    <property type="match status" value="1"/>
</dbReference>
<comment type="caution">
    <text evidence="7">The sequence shown here is derived from an EMBL/GenBank/DDBJ whole genome shotgun (WGS) entry which is preliminary data.</text>
</comment>
<comment type="similarity">
    <text evidence="5">Belongs to the FKBP-type PPIase family.</text>
</comment>
<evidence type="ECO:0000256" key="2">
    <source>
        <dbReference type="ARBA" id="ARBA00023110"/>
    </source>
</evidence>
<evidence type="ECO:0000259" key="6">
    <source>
        <dbReference type="PROSITE" id="PS50059"/>
    </source>
</evidence>
<protein>
    <recommendedName>
        <fullName evidence="5">Peptidyl-prolyl cis-trans isomerase</fullName>
        <ecNumber evidence="5">5.2.1.8</ecNumber>
    </recommendedName>
</protein>
<dbReference type="eggNOG" id="COG0545">
    <property type="taxonomic scope" value="Bacteria"/>
</dbReference>
<gene>
    <name evidence="7" type="ORF">SCNU_06075</name>
</gene>
<dbReference type="STRING" id="644548.SCNU_06075"/>
<dbReference type="GO" id="GO:0003755">
    <property type="term" value="F:peptidyl-prolyl cis-trans isomerase activity"/>
    <property type="evidence" value="ECO:0007669"/>
    <property type="project" value="UniProtKB-UniRule"/>
</dbReference>
<organism evidence="7 8">
    <name type="scientific">Gordonia neofelifaecis NRRL B-59395</name>
    <dbReference type="NCBI Taxonomy" id="644548"/>
    <lineage>
        <taxon>Bacteria</taxon>
        <taxon>Bacillati</taxon>
        <taxon>Actinomycetota</taxon>
        <taxon>Actinomycetes</taxon>
        <taxon>Mycobacteriales</taxon>
        <taxon>Gordoniaceae</taxon>
        <taxon>Gordonia</taxon>
    </lineage>
</organism>
<reference evidence="7 8" key="1">
    <citation type="journal article" date="2011" name="J. Bacteriol.">
        <title>Draft Genome Sequence of Gordonia neofelifaecis NRRL B-59395, a Cholesterol-Degrading Actinomycete.</title>
        <authorList>
            <person name="Ge F."/>
            <person name="Li W."/>
            <person name="Chen G."/>
            <person name="Liu Y."/>
            <person name="Zhang G."/>
            <person name="Yong B."/>
            <person name="Wang Q."/>
            <person name="Wang N."/>
            <person name="Huang Z."/>
            <person name="Li W."/>
            <person name="Wang J."/>
            <person name="Wu C."/>
            <person name="Xie Q."/>
            <person name="Liu G."/>
        </authorList>
    </citation>
    <scope>NUCLEOTIDE SEQUENCE [LARGE SCALE GENOMIC DNA]</scope>
    <source>
        <strain evidence="7 8">NRRL B-59395</strain>
    </source>
</reference>
<dbReference type="RefSeq" id="WP_009678458.1">
    <property type="nucleotide sequence ID" value="NZ_AEUD01000004.1"/>
</dbReference>
<dbReference type="Proteomes" id="UP000035065">
    <property type="component" value="Unassembled WGS sequence"/>
</dbReference>
<keyword evidence="3 4" id="KW-0413">Isomerase</keyword>
<dbReference type="EMBL" id="AEUD01000004">
    <property type="protein sequence ID" value="EGD55785.1"/>
    <property type="molecule type" value="Genomic_DNA"/>
</dbReference>